<organism evidence="3 4">
    <name type="scientific">Viridibacterium curvum</name>
    <dbReference type="NCBI Taxonomy" id="1101404"/>
    <lineage>
        <taxon>Bacteria</taxon>
        <taxon>Pseudomonadati</taxon>
        <taxon>Pseudomonadota</taxon>
        <taxon>Betaproteobacteria</taxon>
        <taxon>Rhodocyclales</taxon>
        <taxon>Rhodocyclaceae</taxon>
        <taxon>Viridibacterium</taxon>
    </lineage>
</organism>
<evidence type="ECO:0000256" key="1">
    <source>
        <dbReference type="SAM" id="MobiDB-lite"/>
    </source>
</evidence>
<dbReference type="InterPro" id="IPR027417">
    <property type="entry name" value="P-loop_NTPase"/>
</dbReference>
<name>A0ABP9QIY9_9RHOO</name>
<dbReference type="CDD" id="cd01127">
    <property type="entry name" value="TrwB_TraG_TraD_VirD4"/>
    <property type="match status" value="1"/>
</dbReference>
<evidence type="ECO:0000313" key="3">
    <source>
        <dbReference type="EMBL" id="GAA5162703.1"/>
    </source>
</evidence>
<comment type="caution">
    <text evidence="3">The sequence shown here is derived from an EMBL/GenBank/DDBJ whole genome shotgun (WGS) entry which is preliminary data.</text>
</comment>
<dbReference type="Gene3D" id="3.40.50.300">
    <property type="entry name" value="P-loop containing nucleotide triphosphate hydrolases"/>
    <property type="match status" value="2"/>
</dbReference>
<feature type="region of interest" description="Disordered" evidence="1">
    <location>
        <begin position="425"/>
        <end position="451"/>
    </location>
</feature>
<evidence type="ECO:0000313" key="4">
    <source>
        <dbReference type="Proteomes" id="UP001500547"/>
    </source>
</evidence>
<gene>
    <name evidence="3" type="ORF">GCM10025770_13760</name>
</gene>
<proteinExistence type="predicted"/>
<accession>A0ABP9QIY9</accession>
<dbReference type="Pfam" id="PF05872">
    <property type="entry name" value="HerA_C"/>
    <property type="match status" value="1"/>
</dbReference>
<sequence>MSEPLLFARSTDTDVGILPQFANRHGLIAGATGTGKTVSLQRLAESFARIGVPVFMADVKGDLSGIAAAGKQSEKLEARLKQLGVTDWEADKFTTTLWDVFGEAGHPVRATISDMGPLLIGRLLGLNETQAGVLQIVFKVADDNGLLLLDLKDLRAMLQFVGEHAKELTTEYGNVSAASVGAIQRGLLALEQQGGEKFFGEPMLNIADLMQTDTAGRGVINILAADKLYNAPKLYASFLLWLVSELFENLPEAGDLDKPKLVFFFDEAHLLFNDAPPALLEKIEQVVRLIRSKGVGIYFVTQNPLDIPDAVLGQLGNRVQHALRAFTPRDQKAVKVAAETLRANPKVNVETAITELGVGEALVSFLDAKGTPGIVERAFVLPPSSRIGPLQADERNAVINGSLVYGVYEEVVDRESAFEKLKAAPASAANTSQQPGSAPAPQASSGQGGDSGGGLLGGALGGILFGTTGPRGGKHDGLAQIAAKTVVRTIGSEVGRQIIRGVLGSILGGSSKRR</sequence>
<dbReference type="PROSITE" id="PS50222">
    <property type="entry name" value="EF_HAND_2"/>
    <property type="match status" value="1"/>
</dbReference>
<feature type="domain" description="EF-hand" evidence="2">
    <location>
        <begin position="129"/>
        <end position="164"/>
    </location>
</feature>
<dbReference type="SUPFAM" id="SSF52540">
    <property type="entry name" value="P-loop containing nucleoside triphosphate hydrolases"/>
    <property type="match status" value="1"/>
</dbReference>
<dbReference type="RefSeq" id="WP_345532141.1">
    <property type="nucleotide sequence ID" value="NZ_BAABLD010000007.1"/>
</dbReference>
<dbReference type="PANTHER" id="PTHR30121">
    <property type="entry name" value="UNCHARACTERIZED PROTEIN YJGR-RELATED"/>
    <property type="match status" value="1"/>
</dbReference>
<dbReference type="InterPro" id="IPR033186">
    <property type="entry name" value="HerA_C"/>
</dbReference>
<evidence type="ECO:0000259" key="2">
    <source>
        <dbReference type="PROSITE" id="PS50222"/>
    </source>
</evidence>
<dbReference type="InterPro" id="IPR002048">
    <property type="entry name" value="EF_hand_dom"/>
</dbReference>
<keyword evidence="4" id="KW-1185">Reference proteome</keyword>
<dbReference type="PANTHER" id="PTHR30121:SF6">
    <property type="entry name" value="SLR6007 PROTEIN"/>
    <property type="match status" value="1"/>
</dbReference>
<dbReference type="EMBL" id="BAABLD010000007">
    <property type="protein sequence ID" value="GAA5162703.1"/>
    <property type="molecule type" value="Genomic_DNA"/>
</dbReference>
<dbReference type="Proteomes" id="UP001500547">
    <property type="component" value="Unassembled WGS sequence"/>
</dbReference>
<dbReference type="InterPro" id="IPR051162">
    <property type="entry name" value="T4SS_component"/>
</dbReference>
<protein>
    <submittedName>
        <fullName evidence="3">DUF853 domain-containing protein</fullName>
    </submittedName>
</protein>
<reference evidence="4" key="1">
    <citation type="journal article" date="2019" name="Int. J. Syst. Evol. Microbiol.">
        <title>The Global Catalogue of Microorganisms (GCM) 10K type strain sequencing project: providing services to taxonomists for standard genome sequencing and annotation.</title>
        <authorList>
            <consortium name="The Broad Institute Genomics Platform"/>
            <consortium name="The Broad Institute Genome Sequencing Center for Infectious Disease"/>
            <person name="Wu L."/>
            <person name="Ma J."/>
        </authorList>
    </citation>
    <scope>NUCLEOTIDE SEQUENCE [LARGE SCALE GENOMIC DNA]</scope>
    <source>
        <strain evidence="4">JCM 18715</strain>
    </source>
</reference>